<name>A0A7W9LNA0_9ACTN</name>
<gene>
    <name evidence="4" type="ORF">HD601_004683</name>
</gene>
<evidence type="ECO:0000256" key="1">
    <source>
        <dbReference type="ARBA" id="ARBA00008520"/>
    </source>
</evidence>
<dbReference type="InterPro" id="IPR006059">
    <property type="entry name" value="SBP"/>
</dbReference>
<keyword evidence="2" id="KW-0813">Transport</keyword>
<dbReference type="Proteomes" id="UP000542813">
    <property type="component" value="Unassembled WGS sequence"/>
</dbReference>
<dbReference type="AlphaFoldDB" id="A0A7W9LNA0"/>
<reference evidence="4 5" key="1">
    <citation type="submission" date="2020-08" db="EMBL/GenBank/DDBJ databases">
        <title>Sequencing the genomes of 1000 actinobacteria strains.</title>
        <authorList>
            <person name="Klenk H.-P."/>
        </authorList>
    </citation>
    <scope>NUCLEOTIDE SEQUENCE [LARGE SCALE GENOMIC DNA]</scope>
    <source>
        <strain evidence="4 5">DSM 102122</strain>
    </source>
</reference>
<keyword evidence="3" id="KW-0732">Signal</keyword>
<evidence type="ECO:0000313" key="4">
    <source>
        <dbReference type="EMBL" id="MBB5790108.1"/>
    </source>
</evidence>
<feature type="signal peptide" evidence="3">
    <location>
        <begin position="1"/>
        <end position="25"/>
    </location>
</feature>
<dbReference type="InterPro" id="IPR050490">
    <property type="entry name" value="Bact_solute-bd_prot1"/>
</dbReference>
<sequence length="442" mass="46049">MYTAVTRRRRGAALLASASVVAVLAACGGDDSASGSGGGGGDGASELSALFTTENAQVPAALNDLAAGACKAENDALPLAIEQTPGTNMQQKVQLLAGQDALPVFFAANNPFIVPGGALQEAGQVADFDEVLTDLGVIDQVTPAARSTVDKLFDGAFPSLPFQFNIEGIFYNKQLFADNGLEVPTTWDGLLDSAQTLKDAGITPFTASGKTGWTISRWIGAYLFRAIGPEAMDAIQAGDAKLTDPEYVEAAQAVAGLGESGFFTEGITNLDFDTAQQQLLDGDVAMMYGLTSMLSKINDPELNNVGAENIGFMPFPEVEGGAGTIAQLPANVGSPTAMSSKLYDDAVGDWLTCIANNFADNVMENQGTFSGFKLSAPPENVPPLTAELQTLIDNTDETVLWFEALFPQKAVTDASNNAAPLVTGAMSADQYMQILQADVDAG</sequence>
<protein>
    <submittedName>
        <fullName evidence="4">Raffinose/stachyose/melibiose transport system substrate-binding protein</fullName>
    </submittedName>
</protein>
<keyword evidence="5" id="KW-1185">Reference proteome</keyword>
<dbReference type="RefSeq" id="WP_184825929.1">
    <property type="nucleotide sequence ID" value="NZ_JACHMM010000001.1"/>
</dbReference>
<feature type="chain" id="PRO_5031397817" evidence="3">
    <location>
        <begin position="26"/>
        <end position="442"/>
    </location>
</feature>
<dbReference type="Pfam" id="PF01547">
    <property type="entry name" value="SBP_bac_1"/>
    <property type="match status" value="1"/>
</dbReference>
<comment type="caution">
    <text evidence="4">The sequence shown here is derived from an EMBL/GenBank/DDBJ whole genome shotgun (WGS) entry which is preliminary data.</text>
</comment>
<evidence type="ECO:0000256" key="2">
    <source>
        <dbReference type="ARBA" id="ARBA00022448"/>
    </source>
</evidence>
<evidence type="ECO:0000313" key="5">
    <source>
        <dbReference type="Proteomes" id="UP000542813"/>
    </source>
</evidence>
<evidence type="ECO:0000256" key="3">
    <source>
        <dbReference type="SAM" id="SignalP"/>
    </source>
</evidence>
<dbReference type="Gene3D" id="3.40.190.10">
    <property type="entry name" value="Periplasmic binding protein-like II"/>
    <property type="match status" value="2"/>
</dbReference>
<proteinExistence type="inferred from homology"/>
<organism evidence="4 5">
    <name type="scientific">Jiangella mangrovi</name>
    <dbReference type="NCBI Taxonomy" id="1524084"/>
    <lineage>
        <taxon>Bacteria</taxon>
        <taxon>Bacillati</taxon>
        <taxon>Actinomycetota</taxon>
        <taxon>Actinomycetes</taxon>
        <taxon>Jiangellales</taxon>
        <taxon>Jiangellaceae</taxon>
        <taxon>Jiangella</taxon>
    </lineage>
</organism>
<dbReference type="SUPFAM" id="SSF53850">
    <property type="entry name" value="Periplasmic binding protein-like II"/>
    <property type="match status" value="1"/>
</dbReference>
<dbReference type="EMBL" id="JACHMM010000001">
    <property type="protein sequence ID" value="MBB5790108.1"/>
    <property type="molecule type" value="Genomic_DNA"/>
</dbReference>
<accession>A0A7W9LNA0</accession>
<dbReference type="PANTHER" id="PTHR43649:SF29">
    <property type="entry name" value="OSMOPROTECTIVE COMPOUNDS-BINDING PROTEIN GGTB"/>
    <property type="match status" value="1"/>
</dbReference>
<dbReference type="PROSITE" id="PS51257">
    <property type="entry name" value="PROKAR_LIPOPROTEIN"/>
    <property type="match status" value="1"/>
</dbReference>
<comment type="similarity">
    <text evidence="1">Belongs to the bacterial solute-binding protein 1 family.</text>
</comment>
<dbReference type="PANTHER" id="PTHR43649">
    <property type="entry name" value="ARABINOSE-BINDING PROTEIN-RELATED"/>
    <property type="match status" value="1"/>
</dbReference>